<evidence type="ECO:0000313" key="2">
    <source>
        <dbReference type="EMBL" id="ACI97649.1"/>
    </source>
</evidence>
<sequence>MDKEMRARISRRERQRRWRQRNLEDRSGRRGTSVVAHLNDIEIALLDKLAIDDYRRRPCGRTDAADLSPPSRSRAIRLLIRRLLDLDLVDPADLGPLIPLKEELGEFWSREACWRRASRERRQGLDDDGRDAIEQPEPPWVPPDAAARRD</sequence>
<dbReference type="RefSeq" id="WP_012565440.1">
    <property type="nucleotide sequence ID" value="NC_011420.2"/>
</dbReference>
<dbReference type="KEGG" id="rce:RC1_0200"/>
<name>B6IQB3_RHOCS</name>
<protein>
    <submittedName>
        <fullName evidence="2">Uncharacterized protein</fullName>
    </submittedName>
</protein>
<dbReference type="EMBL" id="CP000613">
    <property type="protein sequence ID" value="ACI97649.1"/>
    <property type="molecule type" value="Genomic_DNA"/>
</dbReference>
<dbReference type="HOGENOM" id="CLU_1739096_0_0_5"/>
<keyword evidence="3" id="KW-1185">Reference proteome</keyword>
<reference evidence="2 3" key="1">
    <citation type="journal article" date="2010" name="BMC Genomics">
        <title>Metabolic flexibility revealed in the genome of the cyst-forming alpha-1 proteobacterium Rhodospirillum centenum.</title>
        <authorList>
            <person name="Lu Y.K."/>
            <person name="Marden J."/>
            <person name="Han M."/>
            <person name="Swingley W.D."/>
            <person name="Mastrian S.D."/>
            <person name="Chowdhury S.R."/>
            <person name="Hao J."/>
            <person name="Helmy T."/>
            <person name="Kim S."/>
            <person name="Kurdoglu A.A."/>
            <person name="Matthies H.J."/>
            <person name="Rollo D."/>
            <person name="Stothard P."/>
            <person name="Blankenship R.E."/>
            <person name="Bauer C.E."/>
            <person name="Touchman J.W."/>
        </authorList>
    </citation>
    <scope>NUCLEOTIDE SEQUENCE [LARGE SCALE GENOMIC DNA]</scope>
    <source>
        <strain evidence="3">ATCC 51521 / SW</strain>
    </source>
</reference>
<dbReference type="OrthoDB" id="7361693at2"/>
<dbReference type="STRING" id="414684.RC1_0200"/>
<feature type="region of interest" description="Disordered" evidence="1">
    <location>
        <begin position="120"/>
        <end position="150"/>
    </location>
</feature>
<feature type="compositionally biased region" description="Basic and acidic residues" evidence="1">
    <location>
        <begin position="120"/>
        <end position="133"/>
    </location>
</feature>
<dbReference type="Proteomes" id="UP000001591">
    <property type="component" value="Chromosome"/>
</dbReference>
<evidence type="ECO:0000256" key="1">
    <source>
        <dbReference type="SAM" id="MobiDB-lite"/>
    </source>
</evidence>
<evidence type="ECO:0000313" key="3">
    <source>
        <dbReference type="Proteomes" id="UP000001591"/>
    </source>
</evidence>
<organism evidence="2 3">
    <name type="scientific">Rhodospirillum centenum (strain ATCC 51521 / SW)</name>
    <dbReference type="NCBI Taxonomy" id="414684"/>
    <lineage>
        <taxon>Bacteria</taxon>
        <taxon>Pseudomonadati</taxon>
        <taxon>Pseudomonadota</taxon>
        <taxon>Alphaproteobacteria</taxon>
        <taxon>Rhodospirillales</taxon>
        <taxon>Rhodospirillaceae</taxon>
        <taxon>Rhodospirillum</taxon>
    </lineage>
</organism>
<dbReference type="AlphaFoldDB" id="B6IQB3"/>
<proteinExistence type="predicted"/>
<accession>B6IQB3</accession>
<gene>
    <name evidence="2" type="ordered locus">RC1_0200</name>
</gene>